<comment type="function">
    <text evidence="4 5">Removes the 2'-phosphate from RNA via an intermediate in which the phosphate is ADP-ribosylated by NAD followed by a presumed transesterification to release the RNA and generate ADP-ribose 1''-2''-cyclic phosphate (APPR&gt;P). May function as an ADP-ribosylase.</text>
</comment>
<dbReference type="Proteomes" id="UP000189004">
    <property type="component" value="Unassembled WGS sequence"/>
</dbReference>
<dbReference type="Gene3D" id="1.10.10.970">
    <property type="entry name" value="RNA 2'-phosphotransferase, Tpt1/KptA family, N-terminal domain"/>
    <property type="match status" value="1"/>
</dbReference>
<evidence type="ECO:0000256" key="2">
    <source>
        <dbReference type="ARBA" id="ARBA00022679"/>
    </source>
</evidence>
<dbReference type="Pfam" id="PF01885">
    <property type="entry name" value="PTS_2-RNA"/>
    <property type="match status" value="1"/>
</dbReference>
<evidence type="ECO:0000256" key="4">
    <source>
        <dbReference type="ARBA" id="ARBA00025212"/>
    </source>
</evidence>
<sequence length="194" mass="21169">MNQRELVRASRFLSRVLRHDPGRAGIRLDPQGWVGVDELLAGCRRSGTRLDRAALQEIVDTNDKKRFVLSADGDRVRARQGHSVDVDLGLEPRTPPALLHHGTVGRFLPAIATEGLRPMKRHDVHLSPDVETARAVGARRGTPVVLTVAAGRMHDDGHVFRMTGNGVWLVAAVPPEYLGEPVGHRGTEGRGGSR</sequence>
<dbReference type="PANTHER" id="PTHR12684">
    <property type="entry name" value="PUTATIVE PHOSPHOTRANSFERASE"/>
    <property type="match status" value="1"/>
</dbReference>
<dbReference type="OrthoDB" id="4537997at2"/>
<keyword evidence="3 5" id="KW-0520">NAD</keyword>
<evidence type="ECO:0000256" key="5">
    <source>
        <dbReference type="HAMAP-Rule" id="MF_00299"/>
    </source>
</evidence>
<name>A0A1V3CA22_9ACTN</name>
<dbReference type="GO" id="GO:0006388">
    <property type="term" value="P:tRNA splicing, via endonucleolytic cleavage and ligation"/>
    <property type="evidence" value="ECO:0007669"/>
    <property type="project" value="UniProtKB-UniRule"/>
</dbReference>
<comment type="similarity">
    <text evidence="1 5">Belongs to the KptA/TPT1 family.</text>
</comment>
<dbReference type="InterPro" id="IPR042081">
    <property type="entry name" value="RNA_2'-PTrans_C"/>
</dbReference>
<dbReference type="AlphaFoldDB" id="A0A1V3CA22"/>
<dbReference type="InterPro" id="IPR022928">
    <property type="entry name" value="RNA_2'-PTrans_KptA"/>
</dbReference>
<keyword evidence="2 5" id="KW-0808">Transferase</keyword>
<organism evidence="6 7">
    <name type="scientific">Nocardiopsis sinuspersici</name>
    <dbReference type="NCBI Taxonomy" id="501010"/>
    <lineage>
        <taxon>Bacteria</taxon>
        <taxon>Bacillati</taxon>
        <taxon>Actinomycetota</taxon>
        <taxon>Actinomycetes</taxon>
        <taxon>Streptosporangiales</taxon>
        <taxon>Nocardiopsidaceae</taxon>
        <taxon>Nocardiopsis</taxon>
    </lineage>
</organism>
<dbReference type="RefSeq" id="WP_077693697.1">
    <property type="nucleotide sequence ID" value="NZ_MCOK01000001.1"/>
</dbReference>
<dbReference type="InterPro" id="IPR002745">
    <property type="entry name" value="Ptrans_KptA/Tpt1"/>
</dbReference>
<evidence type="ECO:0000313" key="6">
    <source>
        <dbReference type="EMBL" id="OOC57349.1"/>
    </source>
</evidence>
<evidence type="ECO:0000313" key="7">
    <source>
        <dbReference type="Proteomes" id="UP000189004"/>
    </source>
</evidence>
<dbReference type="InterPro" id="IPR042080">
    <property type="entry name" value="RNA_2'-PTrans_N"/>
</dbReference>
<dbReference type="SUPFAM" id="SSF56399">
    <property type="entry name" value="ADP-ribosylation"/>
    <property type="match status" value="1"/>
</dbReference>
<proteinExistence type="inferred from homology"/>
<reference evidence="7" key="1">
    <citation type="submission" date="2016-08" db="EMBL/GenBank/DDBJ databases">
        <authorList>
            <person name="Tokovenko B."/>
            <person name="Kalinowski J."/>
        </authorList>
    </citation>
    <scope>NUCLEOTIDE SEQUENCE [LARGE SCALE GENOMIC DNA]</scope>
    <source>
        <strain evidence="7">UTMC102</strain>
    </source>
</reference>
<dbReference type="GO" id="GO:0000215">
    <property type="term" value="F:tRNA 2'-phosphotransferase activity"/>
    <property type="evidence" value="ECO:0007669"/>
    <property type="project" value="TreeGrafter"/>
</dbReference>
<dbReference type="PANTHER" id="PTHR12684:SF2">
    <property type="entry name" value="TRNA 2'-PHOSPHOTRANSFERASE 1"/>
    <property type="match status" value="1"/>
</dbReference>
<dbReference type="STRING" id="501010.NOSIN_21020"/>
<protein>
    <recommendedName>
        <fullName evidence="5">Probable RNA 2'-phosphotransferase</fullName>
        <ecNumber evidence="5">2.7.1.-</ecNumber>
    </recommendedName>
</protein>
<dbReference type="EC" id="2.7.1.-" evidence="5"/>
<gene>
    <name evidence="5" type="primary">kptA</name>
    <name evidence="6" type="ORF">NOSIN_21020</name>
</gene>
<dbReference type="Gene3D" id="3.20.170.30">
    <property type="match status" value="1"/>
</dbReference>
<dbReference type="HAMAP" id="MF_00299">
    <property type="entry name" value="KptA"/>
    <property type="match status" value="1"/>
</dbReference>
<dbReference type="GO" id="GO:0003950">
    <property type="term" value="F:NAD+ poly-ADP-ribosyltransferase activity"/>
    <property type="evidence" value="ECO:0007669"/>
    <property type="project" value="InterPro"/>
</dbReference>
<dbReference type="EMBL" id="MCOK01000001">
    <property type="protein sequence ID" value="OOC57349.1"/>
    <property type="molecule type" value="Genomic_DNA"/>
</dbReference>
<accession>A0A1V3CA22</accession>
<keyword evidence="7" id="KW-1185">Reference proteome</keyword>
<comment type="caution">
    <text evidence="6">The sequence shown here is derived from an EMBL/GenBank/DDBJ whole genome shotgun (WGS) entry which is preliminary data.</text>
</comment>
<dbReference type="NCBIfam" id="NF002014">
    <property type="entry name" value="PRK00819.1-4"/>
    <property type="match status" value="1"/>
</dbReference>
<evidence type="ECO:0000256" key="3">
    <source>
        <dbReference type="ARBA" id="ARBA00023027"/>
    </source>
</evidence>
<evidence type="ECO:0000256" key="1">
    <source>
        <dbReference type="ARBA" id="ARBA00009836"/>
    </source>
</evidence>